<dbReference type="Proteomes" id="UP000543642">
    <property type="component" value="Unassembled WGS sequence"/>
</dbReference>
<dbReference type="SUPFAM" id="SSF54637">
    <property type="entry name" value="Thioesterase/thiol ester dehydrase-isomerase"/>
    <property type="match status" value="2"/>
</dbReference>
<evidence type="ECO:0000256" key="6">
    <source>
        <dbReference type="ARBA" id="ARBA00023098"/>
    </source>
</evidence>
<dbReference type="GO" id="GO:0000036">
    <property type="term" value="F:acyl carrier activity"/>
    <property type="evidence" value="ECO:0007669"/>
    <property type="project" value="TreeGrafter"/>
</dbReference>
<evidence type="ECO:0000259" key="8">
    <source>
        <dbReference type="Pfam" id="PF01643"/>
    </source>
</evidence>
<dbReference type="CDD" id="cd00586">
    <property type="entry name" value="4HBT"/>
    <property type="match status" value="1"/>
</dbReference>
<sequence length="237" mass="27628">MFTYERKVTYSEVASDAMADVAQIVRYFQDCSTMQSESLGMGIDFLAQHSHVWMLTAWQIQVMRRPRYFEEIVTGTWAYGFDSIYGYRNFLLKSSRGEILAVANSIWILANTKTGKPERLTGEMVQGYGSEEKYPMVYAPRRIALPKTWEDLEPFEVRRSDLDTNNHVNNARYIDMALEYADPGVNIYQLRVEYKKAARYKDKIWPRIHRENNKLTVALCDKDQKVYVAVEIATDEN</sequence>
<dbReference type="InterPro" id="IPR002864">
    <property type="entry name" value="Acyl-ACP_thioesterase_NHD"/>
</dbReference>
<dbReference type="PANTHER" id="PTHR31727">
    <property type="entry name" value="OLEOYL-ACYL CARRIER PROTEIN THIOESTERASE 1, CHLOROPLASTIC"/>
    <property type="match status" value="1"/>
</dbReference>
<dbReference type="InterPro" id="IPR049427">
    <property type="entry name" value="Acyl-ACP_TE_C"/>
</dbReference>
<dbReference type="RefSeq" id="WP_183775643.1">
    <property type="nucleotide sequence ID" value="NZ_CAWVEG010000137.1"/>
</dbReference>
<dbReference type="Pfam" id="PF01643">
    <property type="entry name" value="Acyl-ACP_TE"/>
    <property type="match status" value="1"/>
</dbReference>
<reference evidence="10 11" key="1">
    <citation type="submission" date="2020-08" db="EMBL/GenBank/DDBJ databases">
        <title>Genomic Encyclopedia of Type Strains, Phase IV (KMG-IV): sequencing the most valuable type-strain genomes for metagenomic binning, comparative biology and taxonomic classification.</title>
        <authorList>
            <person name="Goeker M."/>
        </authorList>
    </citation>
    <scope>NUCLEOTIDE SEQUENCE [LARGE SCALE GENOMIC DNA]</scope>
    <source>
        <strain evidence="10 11">DSM 106146</strain>
    </source>
</reference>
<feature type="domain" description="Acyl-ACP thioesterase-like C-terminal" evidence="9">
    <location>
        <begin position="153"/>
        <end position="222"/>
    </location>
</feature>
<protein>
    <submittedName>
        <fullName evidence="10">Acyl-ACP thioesterase</fullName>
    </submittedName>
</protein>
<keyword evidence="6" id="KW-0443">Lipid metabolism</keyword>
<evidence type="ECO:0000259" key="9">
    <source>
        <dbReference type="Pfam" id="PF20791"/>
    </source>
</evidence>
<dbReference type="InterPro" id="IPR045023">
    <property type="entry name" value="FATA/B"/>
</dbReference>
<keyword evidence="4" id="KW-0276">Fatty acid metabolism</keyword>
<evidence type="ECO:0000256" key="2">
    <source>
        <dbReference type="ARBA" id="ARBA00022516"/>
    </source>
</evidence>
<keyword evidence="7" id="KW-0275">Fatty acid biosynthesis</keyword>
<evidence type="ECO:0000256" key="3">
    <source>
        <dbReference type="ARBA" id="ARBA00022801"/>
    </source>
</evidence>
<dbReference type="AlphaFoldDB" id="A0A7W8HC01"/>
<keyword evidence="5" id="KW-0809">Transit peptide</keyword>
<name>A0A7W8HC01_9FIRM</name>
<keyword evidence="3" id="KW-0378">Hydrolase</keyword>
<dbReference type="EMBL" id="JACHFW010000013">
    <property type="protein sequence ID" value="MBB5265634.1"/>
    <property type="molecule type" value="Genomic_DNA"/>
</dbReference>
<comment type="similarity">
    <text evidence="1">Belongs to the acyl-ACP thioesterase family.</text>
</comment>
<evidence type="ECO:0000256" key="7">
    <source>
        <dbReference type="ARBA" id="ARBA00023160"/>
    </source>
</evidence>
<dbReference type="PANTHER" id="PTHR31727:SF6">
    <property type="entry name" value="OLEOYL-ACYL CARRIER PROTEIN THIOESTERASE 1, CHLOROPLASTIC"/>
    <property type="match status" value="1"/>
</dbReference>
<dbReference type="Gene3D" id="3.10.129.10">
    <property type="entry name" value="Hotdog Thioesterase"/>
    <property type="match status" value="1"/>
</dbReference>
<dbReference type="InterPro" id="IPR029069">
    <property type="entry name" value="HotDog_dom_sf"/>
</dbReference>
<dbReference type="GO" id="GO:0016297">
    <property type="term" value="F:fatty acyl-[ACP] hydrolase activity"/>
    <property type="evidence" value="ECO:0007669"/>
    <property type="project" value="InterPro"/>
</dbReference>
<proteinExistence type="inferred from homology"/>
<evidence type="ECO:0000256" key="5">
    <source>
        <dbReference type="ARBA" id="ARBA00022946"/>
    </source>
</evidence>
<evidence type="ECO:0000256" key="1">
    <source>
        <dbReference type="ARBA" id="ARBA00006500"/>
    </source>
</evidence>
<keyword evidence="11" id="KW-1185">Reference proteome</keyword>
<gene>
    <name evidence="10" type="ORF">HNP82_002781</name>
</gene>
<accession>A0A7W8HC01</accession>
<keyword evidence="2" id="KW-0444">Lipid biosynthesis</keyword>
<feature type="domain" description="Acyl-ACP thioesterase N-terminal hotdog" evidence="8">
    <location>
        <begin position="3"/>
        <end position="128"/>
    </location>
</feature>
<evidence type="ECO:0000256" key="4">
    <source>
        <dbReference type="ARBA" id="ARBA00022832"/>
    </source>
</evidence>
<comment type="caution">
    <text evidence="10">The sequence shown here is derived from an EMBL/GenBank/DDBJ whole genome shotgun (WGS) entry which is preliminary data.</text>
</comment>
<organism evidence="10 11">
    <name type="scientific">Catenibacillus scindens</name>
    <dbReference type="NCBI Taxonomy" id="673271"/>
    <lineage>
        <taxon>Bacteria</taxon>
        <taxon>Bacillati</taxon>
        <taxon>Bacillota</taxon>
        <taxon>Clostridia</taxon>
        <taxon>Lachnospirales</taxon>
        <taxon>Lachnospiraceae</taxon>
        <taxon>Catenibacillus</taxon>
    </lineage>
</organism>
<dbReference type="Pfam" id="PF20791">
    <property type="entry name" value="Acyl-ACP_TE_C"/>
    <property type="match status" value="1"/>
</dbReference>
<evidence type="ECO:0000313" key="11">
    <source>
        <dbReference type="Proteomes" id="UP000543642"/>
    </source>
</evidence>
<evidence type="ECO:0000313" key="10">
    <source>
        <dbReference type="EMBL" id="MBB5265634.1"/>
    </source>
</evidence>